<feature type="region of interest" description="Disordered" evidence="1">
    <location>
        <begin position="378"/>
        <end position="399"/>
    </location>
</feature>
<accession>A0A0V0QEL7</accession>
<feature type="compositionally biased region" description="Basic and acidic residues" evidence="1">
    <location>
        <begin position="380"/>
        <end position="391"/>
    </location>
</feature>
<name>A0A0V0QEL7_PSEPJ</name>
<evidence type="ECO:0000313" key="4">
    <source>
        <dbReference type="Proteomes" id="UP000054937"/>
    </source>
</evidence>
<evidence type="ECO:0000313" key="3">
    <source>
        <dbReference type="EMBL" id="KRX00560.1"/>
    </source>
</evidence>
<keyword evidence="2" id="KW-0732">Signal</keyword>
<keyword evidence="4" id="KW-1185">Reference proteome</keyword>
<evidence type="ECO:0000256" key="2">
    <source>
        <dbReference type="SAM" id="SignalP"/>
    </source>
</evidence>
<proteinExistence type="predicted"/>
<feature type="signal peptide" evidence="2">
    <location>
        <begin position="1"/>
        <end position="22"/>
    </location>
</feature>
<protein>
    <recommendedName>
        <fullName evidence="5">Transmembrane protein</fullName>
    </recommendedName>
</protein>
<evidence type="ECO:0000256" key="1">
    <source>
        <dbReference type="SAM" id="MobiDB-lite"/>
    </source>
</evidence>
<dbReference type="InParanoid" id="A0A0V0QEL7"/>
<gene>
    <name evidence="3" type="ORF">PPERSA_04581</name>
</gene>
<dbReference type="AlphaFoldDB" id="A0A0V0QEL7"/>
<sequence>MKQTEILCLTVLVFALFSQSFCLKNFQINEISEWKSTNTTNEKYKINRASYGYLHNSRTLQLTDSKIVALLFGNRCTGQSPVHKQLAILNSDGSVLDSIIFKDALSRQSSNLSPTNLGTVGLYTQFEYPVISMGKDFMYIILLASESSNLCIQVYVLDLSDTSTYTIIKTHSYPEYNEVYWGGYTIQAYSDDTATAHFFTQNSQKESLYVQLQYDSSGELKSDYPKQIIKNAEFAIGFHWTINSILHEDKETSTFIKMDKDYTKLIIYTYQKDGNEICLEKIDINGYYNLNYYYGIHGNKGWIYLQNSLVQQGYFALFDPQTCQLSTTGSMQTSIHQGMAGSFYDIENEKILILEIGNQLDTENQDNMQSNIYQIGTFDNGKEKNKNKNNEKEDDTGDDANAYNIRFQGLVALIGLFILI</sequence>
<dbReference type="Proteomes" id="UP000054937">
    <property type="component" value="Unassembled WGS sequence"/>
</dbReference>
<evidence type="ECO:0008006" key="5">
    <source>
        <dbReference type="Google" id="ProtNLM"/>
    </source>
</evidence>
<reference evidence="3 4" key="1">
    <citation type="journal article" date="2015" name="Sci. Rep.">
        <title>Genome of the facultative scuticociliatosis pathogen Pseudocohnilembus persalinus provides insight into its virulence through horizontal gene transfer.</title>
        <authorList>
            <person name="Xiong J."/>
            <person name="Wang G."/>
            <person name="Cheng J."/>
            <person name="Tian M."/>
            <person name="Pan X."/>
            <person name="Warren A."/>
            <person name="Jiang C."/>
            <person name="Yuan D."/>
            <person name="Miao W."/>
        </authorList>
    </citation>
    <scope>NUCLEOTIDE SEQUENCE [LARGE SCALE GENOMIC DNA]</scope>
    <source>
        <strain evidence="3">36N120E</strain>
    </source>
</reference>
<comment type="caution">
    <text evidence="3">The sequence shown here is derived from an EMBL/GenBank/DDBJ whole genome shotgun (WGS) entry which is preliminary data.</text>
</comment>
<organism evidence="3 4">
    <name type="scientific">Pseudocohnilembus persalinus</name>
    <name type="common">Ciliate</name>
    <dbReference type="NCBI Taxonomy" id="266149"/>
    <lineage>
        <taxon>Eukaryota</taxon>
        <taxon>Sar</taxon>
        <taxon>Alveolata</taxon>
        <taxon>Ciliophora</taxon>
        <taxon>Intramacronucleata</taxon>
        <taxon>Oligohymenophorea</taxon>
        <taxon>Scuticociliatia</taxon>
        <taxon>Philasterida</taxon>
        <taxon>Pseudocohnilembidae</taxon>
        <taxon>Pseudocohnilembus</taxon>
    </lineage>
</organism>
<dbReference type="EMBL" id="LDAU01000185">
    <property type="protein sequence ID" value="KRX00560.1"/>
    <property type="molecule type" value="Genomic_DNA"/>
</dbReference>
<feature type="chain" id="PRO_5006867419" description="Transmembrane protein" evidence="2">
    <location>
        <begin position="23"/>
        <end position="420"/>
    </location>
</feature>